<name>A0ABR8XJR9_9BACL</name>
<keyword evidence="4" id="KW-1185">Reference proteome</keyword>
<dbReference type="Pfam" id="PF08887">
    <property type="entry name" value="GAD-like"/>
    <property type="match status" value="1"/>
</dbReference>
<proteinExistence type="predicted"/>
<organism evidence="3 4">
    <name type="scientific">Solibacillus merdavium</name>
    <dbReference type="NCBI Taxonomy" id="2762218"/>
    <lineage>
        <taxon>Bacteria</taxon>
        <taxon>Bacillati</taxon>
        <taxon>Bacillota</taxon>
        <taxon>Bacilli</taxon>
        <taxon>Bacillales</taxon>
        <taxon>Caryophanaceae</taxon>
        <taxon>Solibacillus</taxon>
    </lineage>
</organism>
<comment type="caution">
    <text evidence="3">The sequence shown here is derived from an EMBL/GenBank/DDBJ whole genome shotgun (WGS) entry which is preliminary data.</text>
</comment>
<feature type="domain" description="T6SS immunity protein Tdi1 C-terminal" evidence="2">
    <location>
        <begin position="104"/>
        <end position="172"/>
    </location>
</feature>
<reference evidence="3 4" key="1">
    <citation type="submission" date="2020-08" db="EMBL/GenBank/DDBJ databases">
        <title>A Genomic Blueprint of the Chicken Gut Microbiome.</title>
        <authorList>
            <person name="Gilroy R."/>
            <person name="Ravi A."/>
            <person name="Getino M."/>
            <person name="Pursley I."/>
            <person name="Horton D.L."/>
            <person name="Alikhan N.-F."/>
            <person name="Baker D."/>
            <person name="Gharbi K."/>
            <person name="Hall N."/>
            <person name="Watson M."/>
            <person name="Adriaenssens E.M."/>
            <person name="Foster-Nyarko E."/>
            <person name="Jarju S."/>
            <person name="Secka A."/>
            <person name="Antonio M."/>
            <person name="Oren A."/>
            <person name="Chaudhuri R."/>
            <person name="La Ragione R.M."/>
            <person name="Hildebrand F."/>
            <person name="Pallen M.J."/>
        </authorList>
    </citation>
    <scope>NUCLEOTIDE SEQUENCE [LARGE SCALE GENOMIC DNA]</scope>
    <source>
        <strain evidence="3 4">Sa1YVA6</strain>
    </source>
</reference>
<evidence type="ECO:0000313" key="4">
    <source>
        <dbReference type="Proteomes" id="UP000600565"/>
    </source>
</evidence>
<dbReference type="EMBL" id="JACSPW010000002">
    <property type="protein sequence ID" value="MBD8032179.1"/>
    <property type="molecule type" value="Genomic_DNA"/>
</dbReference>
<dbReference type="RefSeq" id="WP_191702781.1">
    <property type="nucleotide sequence ID" value="NZ_JACSPW010000002.1"/>
</dbReference>
<protein>
    <submittedName>
        <fullName evidence="3">DUF1851 domain-containing protein</fullName>
    </submittedName>
</protein>
<evidence type="ECO:0000259" key="1">
    <source>
        <dbReference type="Pfam" id="PF08887"/>
    </source>
</evidence>
<gene>
    <name evidence="3" type="ORF">H9632_03800</name>
</gene>
<sequence length="180" mass="21163">MEKYLIDFKSYKKVPSEMIVKYTKLVPNEIIDLWSNYGFGTFMQGYFKSVNPEEFKEILGESSQRYKDSFVLFATGMGDLVIWSDGYVRLLNYRYGVVKTIMFTFEFFFQNINDLEFKDEDLSWQPYPEALKQYGELDYDECFGYTPLLGLGGAEKVENLKKVKLKEHILNITEFMGPIK</sequence>
<dbReference type="InterPro" id="IPR015002">
    <property type="entry name" value="T6SS_Tdi1_C"/>
</dbReference>
<dbReference type="Pfam" id="PF08906">
    <property type="entry name" value="T6SS_Tdi1_C"/>
    <property type="match status" value="1"/>
</dbReference>
<dbReference type="Proteomes" id="UP000600565">
    <property type="component" value="Unassembled WGS sequence"/>
</dbReference>
<evidence type="ECO:0000259" key="2">
    <source>
        <dbReference type="Pfam" id="PF08906"/>
    </source>
</evidence>
<dbReference type="InterPro" id="IPR014983">
    <property type="entry name" value="GAD-rel"/>
</dbReference>
<feature type="domain" description="GAD-related" evidence="1">
    <location>
        <begin position="11"/>
        <end position="89"/>
    </location>
</feature>
<accession>A0ABR8XJR9</accession>
<evidence type="ECO:0000313" key="3">
    <source>
        <dbReference type="EMBL" id="MBD8032179.1"/>
    </source>
</evidence>